<feature type="domain" description="Large ribosomal subunit protein uL15/eL18" evidence="4">
    <location>
        <begin position="35"/>
        <end position="102"/>
    </location>
</feature>
<keyword evidence="2" id="KW-0689">Ribosomal protein</keyword>
<dbReference type="OrthoDB" id="361383at2759"/>
<evidence type="ECO:0000256" key="1">
    <source>
        <dbReference type="ARBA" id="ARBA00007320"/>
    </source>
</evidence>
<keyword evidence="3" id="KW-0687">Ribonucleoprotein</keyword>
<dbReference type="PANTHER" id="PTHR12934:SF11">
    <property type="entry name" value="LARGE RIBOSOMAL SUBUNIT PROTEIN UL15M"/>
    <property type="match status" value="1"/>
</dbReference>
<accession>A0A812UJC9</accession>
<protein>
    <submittedName>
        <fullName evidence="5">Mrpl10 protein</fullName>
    </submittedName>
</protein>
<dbReference type="GO" id="GO:0003735">
    <property type="term" value="F:structural constituent of ribosome"/>
    <property type="evidence" value="ECO:0007669"/>
    <property type="project" value="InterPro"/>
</dbReference>
<dbReference type="InterPro" id="IPR036227">
    <property type="entry name" value="Ribosomal_uL15/eL18_sf"/>
</dbReference>
<organism evidence="5 6">
    <name type="scientific">Symbiodinium natans</name>
    <dbReference type="NCBI Taxonomy" id="878477"/>
    <lineage>
        <taxon>Eukaryota</taxon>
        <taxon>Sar</taxon>
        <taxon>Alveolata</taxon>
        <taxon>Dinophyceae</taxon>
        <taxon>Suessiales</taxon>
        <taxon>Symbiodiniaceae</taxon>
        <taxon>Symbiodinium</taxon>
    </lineage>
</organism>
<comment type="similarity">
    <text evidence="1">Belongs to the universal ribosomal protein uL15 family.</text>
</comment>
<dbReference type="GO" id="GO:0006412">
    <property type="term" value="P:translation"/>
    <property type="evidence" value="ECO:0007669"/>
    <property type="project" value="InterPro"/>
</dbReference>
<dbReference type="GO" id="GO:0005762">
    <property type="term" value="C:mitochondrial large ribosomal subunit"/>
    <property type="evidence" value="ECO:0007669"/>
    <property type="project" value="TreeGrafter"/>
</dbReference>
<evidence type="ECO:0000313" key="6">
    <source>
        <dbReference type="Proteomes" id="UP000604046"/>
    </source>
</evidence>
<name>A0A812UJC9_9DINO</name>
<dbReference type="EMBL" id="CAJNDS010002734">
    <property type="protein sequence ID" value="CAE7577905.1"/>
    <property type="molecule type" value="Genomic_DNA"/>
</dbReference>
<evidence type="ECO:0000259" key="4">
    <source>
        <dbReference type="Pfam" id="PF00828"/>
    </source>
</evidence>
<sequence length="194" mass="22517">MRNKRKLLDPLNLSKLPGTLDADNHWCRCNQSLRERLFQNIDTRFPITQRHLQESRCVKRVKLGVSLFNTNDFPFPYKIDIEVAGADQSSIDAIKAVGGSVTIVYMERVALRAHIKPWKFEVLPRTARPTMKMVTYLEKMKARGCHVRYIKPLWLIEEEKRLQSQLRELKTEDAASTARKLVESGEYMQKTTLG</sequence>
<evidence type="ECO:0000256" key="3">
    <source>
        <dbReference type="ARBA" id="ARBA00023274"/>
    </source>
</evidence>
<dbReference type="PANTHER" id="PTHR12934">
    <property type="entry name" value="50S RIBOSOMAL PROTEIN L15"/>
    <property type="match status" value="1"/>
</dbReference>
<gene>
    <name evidence="5" type="primary">mrpl10</name>
    <name evidence="5" type="ORF">SNAT2548_LOCUS32979</name>
</gene>
<keyword evidence="6" id="KW-1185">Reference proteome</keyword>
<proteinExistence type="inferred from homology"/>
<dbReference type="InterPro" id="IPR021131">
    <property type="entry name" value="Ribosomal_uL15/eL18"/>
</dbReference>
<evidence type="ECO:0000256" key="2">
    <source>
        <dbReference type="ARBA" id="ARBA00022980"/>
    </source>
</evidence>
<dbReference type="InterPro" id="IPR005749">
    <property type="entry name" value="Ribosomal_uL15_bac-type"/>
</dbReference>
<evidence type="ECO:0000313" key="5">
    <source>
        <dbReference type="EMBL" id="CAE7577905.1"/>
    </source>
</evidence>
<comment type="caution">
    <text evidence="5">The sequence shown here is derived from an EMBL/GenBank/DDBJ whole genome shotgun (WGS) entry which is preliminary data.</text>
</comment>
<reference evidence="5" key="1">
    <citation type="submission" date="2021-02" db="EMBL/GenBank/DDBJ databases">
        <authorList>
            <person name="Dougan E. K."/>
            <person name="Rhodes N."/>
            <person name="Thang M."/>
            <person name="Chan C."/>
        </authorList>
    </citation>
    <scope>NUCLEOTIDE SEQUENCE</scope>
</reference>
<dbReference type="Pfam" id="PF00828">
    <property type="entry name" value="Ribosomal_L27A"/>
    <property type="match status" value="1"/>
</dbReference>
<dbReference type="Proteomes" id="UP000604046">
    <property type="component" value="Unassembled WGS sequence"/>
</dbReference>
<dbReference type="AlphaFoldDB" id="A0A812UJC9"/>
<dbReference type="SUPFAM" id="SSF52080">
    <property type="entry name" value="Ribosomal proteins L15p and L18e"/>
    <property type="match status" value="1"/>
</dbReference>